<evidence type="ECO:0000313" key="2">
    <source>
        <dbReference type="Proteomes" id="UP000316598"/>
    </source>
</evidence>
<protein>
    <recommendedName>
        <fullName evidence="3">PEP-CTERM protein-sorting domain-containing protein</fullName>
    </recommendedName>
</protein>
<proteinExistence type="predicted"/>
<dbReference type="RefSeq" id="WP_146517661.1">
    <property type="nucleotide sequence ID" value="NZ_SJPI01000009.1"/>
</dbReference>
<dbReference type="EMBL" id="SJPI01000009">
    <property type="protein sequence ID" value="TWT47108.1"/>
    <property type="molecule type" value="Genomic_DNA"/>
</dbReference>
<accession>A0A5C5W886</accession>
<dbReference type="OrthoDB" id="8441708at2"/>
<keyword evidence="2" id="KW-1185">Reference proteome</keyword>
<evidence type="ECO:0000313" key="1">
    <source>
        <dbReference type="EMBL" id="TWT47108.1"/>
    </source>
</evidence>
<dbReference type="InterPro" id="IPR013424">
    <property type="entry name" value="Ice-binding_C"/>
</dbReference>
<name>A0A5C5W886_9BACT</name>
<dbReference type="NCBIfam" id="TIGR02595">
    <property type="entry name" value="PEP_CTERM"/>
    <property type="match status" value="1"/>
</dbReference>
<dbReference type="Proteomes" id="UP000316598">
    <property type="component" value="Unassembled WGS sequence"/>
</dbReference>
<dbReference type="Gene3D" id="2.60.120.260">
    <property type="entry name" value="Galactose-binding domain-like"/>
    <property type="match status" value="1"/>
</dbReference>
<gene>
    <name evidence="1" type="ORF">Pla22_52620</name>
</gene>
<evidence type="ECO:0008006" key="3">
    <source>
        <dbReference type="Google" id="ProtNLM"/>
    </source>
</evidence>
<dbReference type="AlphaFoldDB" id="A0A5C5W886"/>
<organism evidence="1 2">
    <name type="scientific">Rubripirellula amarantea</name>
    <dbReference type="NCBI Taxonomy" id="2527999"/>
    <lineage>
        <taxon>Bacteria</taxon>
        <taxon>Pseudomonadati</taxon>
        <taxon>Planctomycetota</taxon>
        <taxon>Planctomycetia</taxon>
        <taxon>Pirellulales</taxon>
        <taxon>Pirellulaceae</taxon>
        <taxon>Rubripirellula</taxon>
    </lineage>
</organism>
<reference evidence="1 2" key="1">
    <citation type="submission" date="2019-02" db="EMBL/GenBank/DDBJ databases">
        <title>Deep-cultivation of Planctomycetes and their phenomic and genomic characterization uncovers novel biology.</title>
        <authorList>
            <person name="Wiegand S."/>
            <person name="Jogler M."/>
            <person name="Boedeker C."/>
            <person name="Pinto D."/>
            <person name="Vollmers J."/>
            <person name="Rivas-Marin E."/>
            <person name="Kohn T."/>
            <person name="Peeters S.H."/>
            <person name="Heuer A."/>
            <person name="Rast P."/>
            <person name="Oberbeckmann S."/>
            <person name="Bunk B."/>
            <person name="Jeske O."/>
            <person name="Meyerdierks A."/>
            <person name="Storesund J.E."/>
            <person name="Kallscheuer N."/>
            <person name="Luecker S."/>
            <person name="Lage O.M."/>
            <person name="Pohl T."/>
            <person name="Merkel B.J."/>
            <person name="Hornburger P."/>
            <person name="Mueller R.-W."/>
            <person name="Bruemmer F."/>
            <person name="Labrenz M."/>
            <person name="Spormann A.M."/>
            <person name="Op Den Camp H."/>
            <person name="Overmann J."/>
            <person name="Amann R."/>
            <person name="Jetten M.S.M."/>
            <person name="Mascher T."/>
            <person name="Medema M.H."/>
            <person name="Devos D.P."/>
            <person name="Kaster A.-K."/>
            <person name="Ovreas L."/>
            <person name="Rohde M."/>
            <person name="Galperin M.Y."/>
            <person name="Jogler C."/>
        </authorList>
    </citation>
    <scope>NUCLEOTIDE SEQUENCE [LARGE SCALE GENOMIC DNA]</scope>
    <source>
        <strain evidence="1 2">Pla22</strain>
    </source>
</reference>
<comment type="caution">
    <text evidence="1">The sequence shown here is derived from an EMBL/GenBank/DDBJ whole genome shotgun (WGS) entry which is preliminary data.</text>
</comment>
<sequence>MIKECFLFVTLVALAFVSEIRADIITNGSFEEPSITANTSTILTPAFWTTEGTSPALHNGFPTNGFPGAQQGDQYLGMGVAGGGIPNGISQIISIPTAGTYQFTWFDTTLVGFGTSSPYDIRILDLSDNLIASDSFEAYTGTTVWNPRSFEVNLLSDDFTLEVIPTGPSGRVATFFDNISVTAVPEPDSLIFLATGCLACFLRRNRRAERVTMR</sequence>